<dbReference type="OrthoDB" id="9807403at2"/>
<evidence type="ECO:0000313" key="9">
    <source>
        <dbReference type="Proteomes" id="UP000006852"/>
    </source>
</evidence>
<dbReference type="InterPro" id="IPR011063">
    <property type="entry name" value="TilS/TtcA_N"/>
</dbReference>
<reference evidence="9" key="2">
    <citation type="submission" date="2011-04" db="EMBL/GenBank/DDBJ databases">
        <title>The complete genome of chromosome of Treponema succinifaciens DSM 2489.</title>
        <authorList>
            <person name="Lucas S."/>
            <person name="Copeland A."/>
            <person name="Lapidus A."/>
            <person name="Bruce D."/>
            <person name="Goodwin L."/>
            <person name="Pitluck S."/>
            <person name="Peters L."/>
            <person name="Kyrpides N."/>
            <person name="Mavromatis K."/>
            <person name="Ivanova N."/>
            <person name="Ovchinnikova G."/>
            <person name="Teshima H."/>
            <person name="Detter J.C."/>
            <person name="Tapia R."/>
            <person name="Han C."/>
            <person name="Land M."/>
            <person name="Hauser L."/>
            <person name="Markowitz V."/>
            <person name="Cheng J.-F."/>
            <person name="Hugenholtz P."/>
            <person name="Woyke T."/>
            <person name="Wu D."/>
            <person name="Gronow S."/>
            <person name="Wellnitz S."/>
            <person name="Brambilla E."/>
            <person name="Klenk H.-P."/>
            <person name="Eisen J.A."/>
        </authorList>
    </citation>
    <scope>NUCLEOTIDE SEQUENCE [LARGE SCALE GENOMIC DNA]</scope>
    <source>
        <strain evidence="9">ATCC 33096 / DSM 2489 / 6091</strain>
    </source>
</reference>
<evidence type="ECO:0000256" key="6">
    <source>
        <dbReference type="HAMAP-Rule" id="MF_01161"/>
    </source>
</evidence>
<accession>F2NVY7</accession>
<evidence type="ECO:0000256" key="4">
    <source>
        <dbReference type="ARBA" id="ARBA00022840"/>
    </source>
</evidence>
<dbReference type="eggNOG" id="COG0037">
    <property type="taxonomic scope" value="Bacteria"/>
</dbReference>
<keyword evidence="6" id="KW-0963">Cytoplasm</keyword>
<dbReference type="PANTHER" id="PTHR43033:SF1">
    <property type="entry name" value="TRNA(ILE)-LYSIDINE SYNTHASE-RELATED"/>
    <property type="match status" value="1"/>
</dbReference>
<feature type="binding site" evidence="6">
    <location>
        <begin position="37"/>
        <end position="42"/>
    </location>
    <ligand>
        <name>ATP</name>
        <dbReference type="ChEBI" id="CHEBI:30616"/>
    </ligand>
</feature>
<dbReference type="GO" id="GO:0005524">
    <property type="term" value="F:ATP binding"/>
    <property type="evidence" value="ECO:0007669"/>
    <property type="project" value="UniProtKB-UniRule"/>
</dbReference>
<keyword evidence="4 6" id="KW-0067">ATP-binding</keyword>
<gene>
    <name evidence="6" type="primary">tilS</name>
    <name evidence="8" type="ordered locus">Tresu_1823</name>
</gene>
<keyword evidence="2 6" id="KW-0819">tRNA processing</keyword>
<dbReference type="AlphaFoldDB" id="F2NVY7"/>
<dbReference type="Gene3D" id="3.40.50.620">
    <property type="entry name" value="HUPs"/>
    <property type="match status" value="1"/>
</dbReference>
<dbReference type="STRING" id="869209.Tresu_1823"/>
<protein>
    <recommendedName>
        <fullName evidence="6">tRNA(Ile)-lysidine synthase</fullName>
        <ecNumber evidence="6">6.3.4.19</ecNumber>
    </recommendedName>
    <alternativeName>
        <fullName evidence="6">tRNA(Ile)-2-lysyl-cytidine synthase</fullName>
    </alternativeName>
    <alternativeName>
        <fullName evidence="6">tRNA(Ile)-lysidine synthetase</fullName>
    </alternativeName>
</protein>
<keyword evidence="9" id="KW-1185">Reference proteome</keyword>
<keyword evidence="3 6" id="KW-0547">Nucleotide-binding</keyword>
<dbReference type="EMBL" id="CP002631">
    <property type="protein sequence ID" value="AEB14714.1"/>
    <property type="molecule type" value="Genomic_DNA"/>
</dbReference>
<proteinExistence type="inferred from homology"/>
<name>F2NVY7_TRES6</name>
<evidence type="ECO:0000256" key="3">
    <source>
        <dbReference type="ARBA" id="ARBA00022741"/>
    </source>
</evidence>
<sequence length="454" mass="51594">MEFILDFQARVLENLNLCLSELNTNLDSCTCAGVAVSGGADSVSLLVALKKNLNIQLKAVTVNHNIRSSKESSDDADYVESVCRSLGVKCVRYDVAPGEIFSLAKKLKTSVEDAARKIRYEKFSDFIKTEGISFVCLAHNKNDQIETLAMRFLQGSANLCGIPMTREKFVRPLLNISRSEIEKYLQLQKINFRTDRTNFDNQIFRNRIRNKLVPFLDNEFSGWQNAVFSLAEKSRAENEALSFFTENELLKIDCKFENEKFSFDAEKFSSLPLAIKVRIIFKGIDFVKASERIPYAFVSCLASGCFENAGCSECGGLEFSFCNGRFLIQKKRKVATESVFFVIIEKNGIYQAGEISFEVFSHDDEIFLRTDSSEICLKNLKFPFVFRSRQPDDFVKNADGSFRQVSKILDDWKTGKLRDSIPLIQNICPEKNNSSQEICCVWGSLFGFKNWIVK</sequence>
<dbReference type="InterPro" id="IPR012094">
    <property type="entry name" value="tRNA_Ile_lys_synt"/>
</dbReference>
<keyword evidence="1 6" id="KW-0436">Ligase</keyword>
<dbReference type="GO" id="GO:0006400">
    <property type="term" value="P:tRNA modification"/>
    <property type="evidence" value="ECO:0007669"/>
    <property type="project" value="UniProtKB-UniRule"/>
</dbReference>
<dbReference type="Proteomes" id="UP000006852">
    <property type="component" value="Chromosome"/>
</dbReference>
<evidence type="ECO:0000256" key="2">
    <source>
        <dbReference type="ARBA" id="ARBA00022694"/>
    </source>
</evidence>
<reference evidence="8 9" key="1">
    <citation type="journal article" date="2011" name="Stand. Genomic Sci.">
        <title>Complete genome sequence of Treponema succinifaciens type strain (6091).</title>
        <authorList>
            <person name="Han C."/>
            <person name="Gronow S."/>
            <person name="Teshima H."/>
            <person name="Lapidus A."/>
            <person name="Nolan M."/>
            <person name="Lucas S."/>
            <person name="Hammon N."/>
            <person name="Deshpande S."/>
            <person name="Cheng J.F."/>
            <person name="Zeytun A."/>
            <person name="Tapia R."/>
            <person name="Goodwin L."/>
            <person name="Pitluck S."/>
            <person name="Liolios K."/>
            <person name="Pagani I."/>
            <person name="Ivanova N."/>
            <person name="Mavromatis K."/>
            <person name="Mikhailova N."/>
            <person name="Huntemann M."/>
            <person name="Pati A."/>
            <person name="Chen A."/>
            <person name="Palaniappan K."/>
            <person name="Land M."/>
            <person name="Hauser L."/>
            <person name="Brambilla E.M."/>
            <person name="Rohde M."/>
            <person name="Goker M."/>
            <person name="Woyke T."/>
            <person name="Bristow J."/>
            <person name="Eisen J.A."/>
            <person name="Markowitz V."/>
            <person name="Hugenholtz P."/>
            <person name="Kyrpides N.C."/>
            <person name="Klenk H.P."/>
            <person name="Detter J.C."/>
        </authorList>
    </citation>
    <scope>NUCLEOTIDE SEQUENCE [LARGE SCALE GENOMIC DNA]</scope>
    <source>
        <strain evidence="9">ATCC 33096 / DSM 2489 / 6091</strain>
    </source>
</reference>
<feature type="domain" description="tRNA(Ile)-lysidine/2-thiocytidine synthase N-terminal" evidence="7">
    <location>
        <begin position="34"/>
        <end position="210"/>
    </location>
</feature>
<dbReference type="PANTHER" id="PTHR43033">
    <property type="entry name" value="TRNA(ILE)-LYSIDINE SYNTHASE-RELATED"/>
    <property type="match status" value="1"/>
</dbReference>
<dbReference type="InterPro" id="IPR012795">
    <property type="entry name" value="tRNA_Ile_lys_synt_N"/>
</dbReference>
<comment type="similarity">
    <text evidence="6">Belongs to the tRNA(Ile)-lysidine synthase family.</text>
</comment>
<comment type="catalytic activity">
    <reaction evidence="5 6">
        <text>cytidine(34) in tRNA(Ile2) + L-lysine + ATP = lysidine(34) in tRNA(Ile2) + AMP + diphosphate + H(+)</text>
        <dbReference type="Rhea" id="RHEA:43744"/>
        <dbReference type="Rhea" id="RHEA-COMP:10625"/>
        <dbReference type="Rhea" id="RHEA-COMP:10670"/>
        <dbReference type="ChEBI" id="CHEBI:15378"/>
        <dbReference type="ChEBI" id="CHEBI:30616"/>
        <dbReference type="ChEBI" id="CHEBI:32551"/>
        <dbReference type="ChEBI" id="CHEBI:33019"/>
        <dbReference type="ChEBI" id="CHEBI:82748"/>
        <dbReference type="ChEBI" id="CHEBI:83665"/>
        <dbReference type="ChEBI" id="CHEBI:456215"/>
        <dbReference type="EC" id="6.3.4.19"/>
    </reaction>
</comment>
<dbReference type="RefSeq" id="WP_013701995.1">
    <property type="nucleotide sequence ID" value="NC_015385.1"/>
</dbReference>
<evidence type="ECO:0000313" key="8">
    <source>
        <dbReference type="EMBL" id="AEB14714.1"/>
    </source>
</evidence>
<dbReference type="GO" id="GO:0005737">
    <property type="term" value="C:cytoplasm"/>
    <property type="evidence" value="ECO:0007669"/>
    <property type="project" value="UniProtKB-SubCell"/>
</dbReference>
<dbReference type="InterPro" id="IPR014729">
    <property type="entry name" value="Rossmann-like_a/b/a_fold"/>
</dbReference>
<dbReference type="GO" id="GO:0032267">
    <property type="term" value="F:tRNA(Ile)-lysidine synthase activity"/>
    <property type="evidence" value="ECO:0007669"/>
    <property type="project" value="UniProtKB-EC"/>
</dbReference>
<dbReference type="KEGG" id="tsu:Tresu_1823"/>
<dbReference type="CDD" id="cd01992">
    <property type="entry name" value="TilS_N"/>
    <property type="match status" value="1"/>
</dbReference>
<evidence type="ECO:0000259" key="7">
    <source>
        <dbReference type="Pfam" id="PF01171"/>
    </source>
</evidence>
<comment type="function">
    <text evidence="6">Ligates lysine onto the cytidine present at position 34 of the AUA codon-specific tRNA(Ile) that contains the anticodon CAU, in an ATP-dependent manner. Cytidine is converted to lysidine, thus changing the amino acid specificity of the tRNA from methionine to isoleucine.</text>
</comment>
<evidence type="ECO:0000256" key="1">
    <source>
        <dbReference type="ARBA" id="ARBA00022598"/>
    </source>
</evidence>
<organism evidence="8 9">
    <name type="scientific">Treponema succinifaciens (strain ATCC 33096 / DSM 2489 / 6091)</name>
    <dbReference type="NCBI Taxonomy" id="869209"/>
    <lineage>
        <taxon>Bacteria</taxon>
        <taxon>Pseudomonadati</taxon>
        <taxon>Spirochaetota</taxon>
        <taxon>Spirochaetia</taxon>
        <taxon>Spirochaetales</taxon>
        <taxon>Treponemataceae</taxon>
        <taxon>Treponema</taxon>
    </lineage>
</organism>
<dbReference type="EC" id="6.3.4.19" evidence="6"/>
<dbReference type="HOGENOM" id="CLU_018869_0_1_12"/>
<dbReference type="Pfam" id="PF01171">
    <property type="entry name" value="ATP_bind_3"/>
    <property type="match status" value="1"/>
</dbReference>
<dbReference type="SUPFAM" id="SSF52402">
    <property type="entry name" value="Adenine nucleotide alpha hydrolases-like"/>
    <property type="match status" value="1"/>
</dbReference>
<comment type="domain">
    <text evidence="6">The N-terminal region contains the highly conserved SGGXDS motif, predicted to be a P-loop motif involved in ATP binding.</text>
</comment>
<dbReference type="NCBIfam" id="TIGR02432">
    <property type="entry name" value="lysidine_TilS_N"/>
    <property type="match status" value="1"/>
</dbReference>
<dbReference type="HAMAP" id="MF_01161">
    <property type="entry name" value="tRNA_Ile_lys_synt"/>
    <property type="match status" value="1"/>
</dbReference>
<dbReference type="GeneID" id="302999868"/>
<evidence type="ECO:0000256" key="5">
    <source>
        <dbReference type="ARBA" id="ARBA00048539"/>
    </source>
</evidence>
<comment type="subcellular location">
    <subcellularLocation>
        <location evidence="6">Cytoplasm</location>
    </subcellularLocation>
</comment>